<dbReference type="Proteomes" id="UP001595885">
    <property type="component" value="Unassembled WGS sequence"/>
</dbReference>
<dbReference type="Pfam" id="PF12771">
    <property type="entry name" value="SusD-like_2"/>
    <property type="match status" value="1"/>
</dbReference>
<dbReference type="RefSeq" id="WP_379738208.1">
    <property type="nucleotide sequence ID" value="NZ_JBHSGW010000002.1"/>
</dbReference>
<proteinExistence type="predicted"/>
<comment type="caution">
    <text evidence="2">The sequence shown here is derived from an EMBL/GenBank/DDBJ whole genome shotgun (WGS) entry which is preliminary data.</text>
</comment>
<dbReference type="Gene3D" id="1.25.40.390">
    <property type="match status" value="1"/>
</dbReference>
<dbReference type="EMBL" id="JBHSGW010000002">
    <property type="protein sequence ID" value="MFC4738906.1"/>
    <property type="molecule type" value="Genomic_DNA"/>
</dbReference>
<accession>A0ABV9P181</accession>
<sequence length="497" mass="54068">MKKIKILALFAFLGFMSCDNYLDINESPNNAKNTDITPDLALAAAQTSSYANVTTSMNFLGNLFMNNWGFDVNSFAVTNPAEFSYSIDNNFYAAIWNTPMRNTANLSNIINTEFPNYENHVAIAKICKAYYFQILVDMYGDIPYSEAHLGVEDITPSYDDAKSVYRDLYVQLDDAINLIDNSPAANAVGAEDAVFGGNMERWKQFANTMKLRLLMRQVDLAEAGTDAETTAYVADKFATLAGSSFLDVDATLNPGYSDTRADTRNPFWNIMYGADNTTVSTFYRQYKASKRNADNLNDNGGDPRRFRLFTPVGGQVVGVLQGDNAVVNGGTAPTTLSSFGPGVLIGASQDAYMFSAAESFLLQSEAVLRGYMPGNDEALFNAAINASCAQLGVTEGGYIGAISSVPGKGWTGTVAQKIEAIMYQKNIALQGTSQALEAFIEYTRTGLIDSVPGSILGATQPNRPRRLLYPTSEYTSNSANVPAQGNVFTTGSFWYAY</sequence>
<keyword evidence="1" id="KW-0732">Signal</keyword>
<evidence type="ECO:0000313" key="3">
    <source>
        <dbReference type="Proteomes" id="UP001595885"/>
    </source>
</evidence>
<reference evidence="3" key="1">
    <citation type="journal article" date="2019" name="Int. J. Syst. Evol. Microbiol.">
        <title>The Global Catalogue of Microorganisms (GCM) 10K type strain sequencing project: providing services to taxonomists for standard genome sequencing and annotation.</title>
        <authorList>
            <consortium name="The Broad Institute Genomics Platform"/>
            <consortium name="The Broad Institute Genome Sequencing Center for Infectious Disease"/>
            <person name="Wu L."/>
            <person name="Ma J."/>
        </authorList>
    </citation>
    <scope>NUCLEOTIDE SEQUENCE [LARGE SCALE GENOMIC DNA]</scope>
    <source>
        <strain evidence="3">CCUG 50349</strain>
    </source>
</reference>
<evidence type="ECO:0000313" key="2">
    <source>
        <dbReference type="EMBL" id="MFC4738906.1"/>
    </source>
</evidence>
<feature type="chain" id="PRO_5045141834" evidence="1">
    <location>
        <begin position="23"/>
        <end position="497"/>
    </location>
</feature>
<dbReference type="InterPro" id="IPR041662">
    <property type="entry name" value="SusD-like_2"/>
</dbReference>
<protein>
    <submittedName>
        <fullName evidence="2">SusD/RagB family nutrient-binding outer membrane lipoprotein</fullName>
    </submittedName>
</protein>
<keyword evidence="2" id="KW-0449">Lipoprotein</keyword>
<keyword evidence="3" id="KW-1185">Reference proteome</keyword>
<dbReference type="PROSITE" id="PS51257">
    <property type="entry name" value="PROKAR_LIPOPROTEIN"/>
    <property type="match status" value="1"/>
</dbReference>
<name>A0ABV9P181_9FLAO</name>
<dbReference type="InterPro" id="IPR011990">
    <property type="entry name" value="TPR-like_helical_dom_sf"/>
</dbReference>
<gene>
    <name evidence="2" type="ORF">ACFO3U_02765</name>
</gene>
<evidence type="ECO:0000256" key="1">
    <source>
        <dbReference type="SAM" id="SignalP"/>
    </source>
</evidence>
<dbReference type="SUPFAM" id="SSF48452">
    <property type="entry name" value="TPR-like"/>
    <property type="match status" value="1"/>
</dbReference>
<feature type="signal peptide" evidence="1">
    <location>
        <begin position="1"/>
        <end position="22"/>
    </location>
</feature>
<organism evidence="2 3">
    <name type="scientific">Flavobacterium ponti</name>
    <dbReference type="NCBI Taxonomy" id="665133"/>
    <lineage>
        <taxon>Bacteria</taxon>
        <taxon>Pseudomonadati</taxon>
        <taxon>Bacteroidota</taxon>
        <taxon>Flavobacteriia</taxon>
        <taxon>Flavobacteriales</taxon>
        <taxon>Flavobacteriaceae</taxon>
        <taxon>Flavobacterium</taxon>
    </lineage>
</organism>